<feature type="region of interest" description="Disordered" evidence="1">
    <location>
        <begin position="1"/>
        <end position="54"/>
    </location>
</feature>
<feature type="region of interest" description="Disordered" evidence="1">
    <location>
        <begin position="92"/>
        <end position="183"/>
    </location>
</feature>
<feature type="compositionally biased region" description="Polar residues" evidence="1">
    <location>
        <begin position="39"/>
        <end position="53"/>
    </location>
</feature>
<evidence type="ECO:0000313" key="3">
    <source>
        <dbReference type="Proteomes" id="UP000886523"/>
    </source>
</evidence>
<dbReference type="Proteomes" id="UP000886523">
    <property type="component" value="Unassembled WGS sequence"/>
</dbReference>
<dbReference type="AlphaFoldDB" id="A0A9P6DSC9"/>
<evidence type="ECO:0000256" key="1">
    <source>
        <dbReference type="SAM" id="MobiDB-lite"/>
    </source>
</evidence>
<protein>
    <submittedName>
        <fullName evidence="2">Uncharacterized protein</fullName>
    </submittedName>
</protein>
<keyword evidence="3" id="KW-1185">Reference proteome</keyword>
<evidence type="ECO:0000313" key="2">
    <source>
        <dbReference type="EMBL" id="KAF9509409.1"/>
    </source>
</evidence>
<gene>
    <name evidence="2" type="ORF">BS47DRAFT_154795</name>
</gene>
<feature type="compositionally biased region" description="Low complexity" evidence="1">
    <location>
        <begin position="113"/>
        <end position="134"/>
    </location>
</feature>
<organism evidence="2 3">
    <name type="scientific">Hydnum rufescens UP504</name>
    <dbReference type="NCBI Taxonomy" id="1448309"/>
    <lineage>
        <taxon>Eukaryota</taxon>
        <taxon>Fungi</taxon>
        <taxon>Dikarya</taxon>
        <taxon>Basidiomycota</taxon>
        <taxon>Agaricomycotina</taxon>
        <taxon>Agaricomycetes</taxon>
        <taxon>Cantharellales</taxon>
        <taxon>Hydnaceae</taxon>
        <taxon>Hydnum</taxon>
    </lineage>
</organism>
<reference evidence="2" key="1">
    <citation type="journal article" date="2020" name="Nat. Commun.">
        <title>Large-scale genome sequencing of mycorrhizal fungi provides insights into the early evolution of symbiotic traits.</title>
        <authorList>
            <person name="Miyauchi S."/>
            <person name="Kiss E."/>
            <person name="Kuo A."/>
            <person name="Drula E."/>
            <person name="Kohler A."/>
            <person name="Sanchez-Garcia M."/>
            <person name="Morin E."/>
            <person name="Andreopoulos B."/>
            <person name="Barry K.W."/>
            <person name="Bonito G."/>
            <person name="Buee M."/>
            <person name="Carver A."/>
            <person name="Chen C."/>
            <person name="Cichocki N."/>
            <person name="Clum A."/>
            <person name="Culley D."/>
            <person name="Crous P.W."/>
            <person name="Fauchery L."/>
            <person name="Girlanda M."/>
            <person name="Hayes R.D."/>
            <person name="Keri Z."/>
            <person name="LaButti K."/>
            <person name="Lipzen A."/>
            <person name="Lombard V."/>
            <person name="Magnuson J."/>
            <person name="Maillard F."/>
            <person name="Murat C."/>
            <person name="Nolan M."/>
            <person name="Ohm R.A."/>
            <person name="Pangilinan J."/>
            <person name="Pereira M.F."/>
            <person name="Perotto S."/>
            <person name="Peter M."/>
            <person name="Pfister S."/>
            <person name="Riley R."/>
            <person name="Sitrit Y."/>
            <person name="Stielow J.B."/>
            <person name="Szollosi G."/>
            <person name="Zifcakova L."/>
            <person name="Stursova M."/>
            <person name="Spatafora J.W."/>
            <person name="Tedersoo L."/>
            <person name="Vaario L.M."/>
            <person name="Yamada A."/>
            <person name="Yan M."/>
            <person name="Wang P."/>
            <person name="Xu J."/>
            <person name="Bruns T."/>
            <person name="Baldrian P."/>
            <person name="Vilgalys R."/>
            <person name="Dunand C."/>
            <person name="Henrissat B."/>
            <person name="Grigoriev I.V."/>
            <person name="Hibbett D."/>
            <person name="Nagy L.G."/>
            <person name="Martin F.M."/>
        </authorList>
    </citation>
    <scope>NUCLEOTIDE SEQUENCE</scope>
    <source>
        <strain evidence="2">UP504</strain>
    </source>
</reference>
<comment type="caution">
    <text evidence="2">The sequence shown here is derived from an EMBL/GenBank/DDBJ whole genome shotgun (WGS) entry which is preliminary data.</text>
</comment>
<name>A0A9P6DSC9_9AGAM</name>
<sequence length="243" mass="26002">MMELEASLRELSAASARLSHRSTSPPSAFNSERPRKDSNSWAQAITDDSSKPTNELCLGCPVSSMYDMRQNSNAARFLARATAPALHKSLSPHSLAFGTGDSRSNGGHTHPPGDGSSGSWGLSSKSVSNVQSASTCQGSRRFSSTTPLNSALSNSMGESDTRSQGSLCCQRRNVPDSPAEYMQPLPDFKVPDITREIHNKSLVAIGGYSLVFRADRKKSQGSSNKVGSRVLSCEYLGPLQPFS</sequence>
<proteinExistence type="predicted"/>
<accession>A0A9P6DSC9</accession>
<dbReference type="EMBL" id="MU129036">
    <property type="protein sequence ID" value="KAF9509409.1"/>
    <property type="molecule type" value="Genomic_DNA"/>
</dbReference>
<feature type="compositionally biased region" description="Polar residues" evidence="1">
    <location>
        <begin position="135"/>
        <end position="167"/>
    </location>
</feature>
<feature type="compositionally biased region" description="Low complexity" evidence="1">
    <location>
        <begin position="1"/>
        <end position="17"/>
    </location>
</feature>
<feature type="compositionally biased region" description="Polar residues" evidence="1">
    <location>
        <begin position="21"/>
        <end position="30"/>
    </location>
</feature>